<proteinExistence type="predicted"/>
<dbReference type="InterPro" id="IPR031643">
    <property type="entry name" value="DUF4708"/>
</dbReference>
<evidence type="ECO:0000256" key="1">
    <source>
        <dbReference type="SAM" id="MobiDB-lite"/>
    </source>
</evidence>
<dbReference type="Proteomes" id="UP000289886">
    <property type="component" value="Unassembled WGS sequence"/>
</dbReference>
<accession>A0A444U270</accession>
<dbReference type="Pfam" id="PF15813">
    <property type="entry name" value="DUF4708"/>
    <property type="match status" value="1"/>
</dbReference>
<dbReference type="AlphaFoldDB" id="A0A444U270"/>
<feature type="compositionally biased region" description="Basic and acidic residues" evidence="1">
    <location>
        <begin position="407"/>
        <end position="427"/>
    </location>
</feature>
<organism evidence="3 4">
    <name type="scientific">Acipenser ruthenus</name>
    <name type="common">Sterlet sturgeon</name>
    <dbReference type="NCBI Taxonomy" id="7906"/>
    <lineage>
        <taxon>Eukaryota</taxon>
        <taxon>Metazoa</taxon>
        <taxon>Chordata</taxon>
        <taxon>Craniata</taxon>
        <taxon>Vertebrata</taxon>
        <taxon>Euteleostomi</taxon>
        <taxon>Actinopterygii</taxon>
        <taxon>Chondrostei</taxon>
        <taxon>Acipenseriformes</taxon>
        <taxon>Acipenseridae</taxon>
        <taxon>Acipenser</taxon>
    </lineage>
</organism>
<comment type="caution">
    <text evidence="3">The sequence shown here is derived from an EMBL/GenBank/DDBJ whole genome shotgun (WGS) entry which is preliminary data.</text>
</comment>
<gene>
    <name evidence="3" type="ORF">EOD39_8965</name>
</gene>
<evidence type="ECO:0000313" key="4">
    <source>
        <dbReference type="Proteomes" id="UP000289886"/>
    </source>
</evidence>
<feature type="domain" description="DUF4708" evidence="2">
    <location>
        <begin position="90"/>
        <end position="178"/>
    </location>
</feature>
<dbReference type="EMBL" id="SCEB01215498">
    <property type="protein sequence ID" value="RXM29261.1"/>
    <property type="molecule type" value="Genomic_DNA"/>
</dbReference>
<dbReference type="PANTHER" id="PTHR28495">
    <property type="entry name" value="HYPOTHETICAL PROTEIN LOC100359752"/>
    <property type="match status" value="1"/>
</dbReference>
<name>A0A444U270_ACIRT</name>
<dbReference type="PANTHER" id="PTHR28495:SF1">
    <property type="entry name" value="GENE, 17266-RELATED"/>
    <property type="match status" value="1"/>
</dbReference>
<sequence length="502" mass="55528">MNGINLQSLFFVSLPDLRKLCGVNVSLLCDPSDGDARNKQMKMCRELLFLYPDLLASPVPGTCSEITVIMAITFFKSGSIQAYTQRHEAKQLEDFDISVGIVKNFFNNKNAVIQKYSMPSNWCYVLPSMKMGQIISVSHTLSPDCPFQSYEDIQKHWNSLGSRSRPANLTTKANYRPILTQLSTNIRQSCSEGTALGLPFSQQRMYCSSQPTMVSAEKYSERSTYVTEIQGNSTPINAHFTQPSNSSTLLQGRSESRIIPIFKNNILQLNVNVTKILAEKRQQNFAAASLISGNNVGVMVKSGTSHLQRPVPCVTNTKAALAQQQPATKYSGNPVSHTSFTSNGNALLMGNPGMLRPQFSTNKAPTPGLQKFGRDGKTTDVFTQNRSNQIGTVLAKPMGSGPLVTQPEKKNESVKRKPQESGLESKPKKPRAKAAVQDVDVEEYARNNQLLKVNSVTLQAWLKMRGISVKAKDKKEELVSKIMQCISEPISRILHVLLIKYA</sequence>
<feature type="region of interest" description="Disordered" evidence="1">
    <location>
        <begin position="388"/>
        <end position="434"/>
    </location>
</feature>
<reference evidence="3 4" key="1">
    <citation type="submission" date="2019-01" db="EMBL/GenBank/DDBJ databases">
        <title>Draft Genome and Complete Hox-Cluster Characterization of the Sterlet Sturgeon (Acipenser ruthenus).</title>
        <authorList>
            <person name="Wei Q."/>
        </authorList>
    </citation>
    <scope>NUCLEOTIDE SEQUENCE [LARGE SCALE GENOMIC DNA]</scope>
    <source>
        <strain evidence="3">WHYD16114868_AA</strain>
        <tissue evidence="3">Blood</tissue>
    </source>
</reference>
<evidence type="ECO:0000313" key="3">
    <source>
        <dbReference type="EMBL" id="RXM29261.1"/>
    </source>
</evidence>
<evidence type="ECO:0000259" key="2">
    <source>
        <dbReference type="Pfam" id="PF15813"/>
    </source>
</evidence>
<protein>
    <recommendedName>
        <fullName evidence="2">DUF4708 domain-containing protein</fullName>
    </recommendedName>
</protein>
<keyword evidence="4" id="KW-1185">Reference proteome</keyword>